<dbReference type="EMBL" id="JBHSWG010000001">
    <property type="protein sequence ID" value="MFC6760703.1"/>
    <property type="molecule type" value="Genomic_DNA"/>
</dbReference>
<evidence type="ECO:0000313" key="1">
    <source>
        <dbReference type="EMBL" id="MFC6760703.1"/>
    </source>
</evidence>
<dbReference type="InterPro" id="IPR037165">
    <property type="entry name" value="AldOxase/xan_DH_Mopterin-bd_sf"/>
</dbReference>
<protein>
    <submittedName>
        <fullName evidence="1">Uncharacterized protein</fullName>
    </submittedName>
</protein>
<dbReference type="Proteomes" id="UP001596353">
    <property type="component" value="Unassembled WGS sequence"/>
</dbReference>
<evidence type="ECO:0000313" key="2">
    <source>
        <dbReference type="Proteomes" id="UP001596353"/>
    </source>
</evidence>
<sequence length="47" mass="4532">MPILNVAASLACAIANATGKPVASLPMTPERIATLIAGEGALGSVLG</sequence>
<proteinExistence type="predicted"/>
<accession>A0ABW2B7B2</accession>
<dbReference type="Gene3D" id="3.30.365.10">
    <property type="entry name" value="Aldehyde oxidase/xanthine dehydrogenase, molybdopterin binding domain"/>
    <property type="match status" value="1"/>
</dbReference>
<gene>
    <name evidence="1" type="ORF">ACFQFQ_16330</name>
</gene>
<reference evidence="2" key="1">
    <citation type="journal article" date="2019" name="Int. J. Syst. Evol. Microbiol.">
        <title>The Global Catalogue of Microorganisms (GCM) 10K type strain sequencing project: providing services to taxonomists for standard genome sequencing and annotation.</title>
        <authorList>
            <consortium name="The Broad Institute Genomics Platform"/>
            <consortium name="The Broad Institute Genome Sequencing Center for Infectious Disease"/>
            <person name="Wu L."/>
            <person name="Ma J."/>
        </authorList>
    </citation>
    <scope>NUCLEOTIDE SEQUENCE [LARGE SCALE GENOMIC DNA]</scope>
    <source>
        <strain evidence="2">CCUG 66188</strain>
    </source>
</reference>
<organism evidence="1 2">
    <name type="scientific">Sulfitobacter porphyrae</name>
    <dbReference type="NCBI Taxonomy" id="1246864"/>
    <lineage>
        <taxon>Bacteria</taxon>
        <taxon>Pseudomonadati</taxon>
        <taxon>Pseudomonadota</taxon>
        <taxon>Alphaproteobacteria</taxon>
        <taxon>Rhodobacterales</taxon>
        <taxon>Roseobacteraceae</taxon>
        <taxon>Sulfitobacter</taxon>
    </lineage>
</organism>
<keyword evidence="2" id="KW-1185">Reference proteome</keyword>
<name>A0ABW2B7B2_9RHOB</name>
<comment type="caution">
    <text evidence="1">The sequence shown here is derived from an EMBL/GenBank/DDBJ whole genome shotgun (WGS) entry which is preliminary data.</text>
</comment>
<dbReference type="SUPFAM" id="SSF56003">
    <property type="entry name" value="Molybdenum cofactor-binding domain"/>
    <property type="match status" value="1"/>
</dbReference>